<dbReference type="InterPro" id="IPR035959">
    <property type="entry name" value="RutC-like_sf"/>
</dbReference>
<gene>
    <name evidence="3" type="primary">aroH</name>
    <name evidence="3" type="ORF">OIN60_07655</name>
</gene>
<evidence type="ECO:0000256" key="2">
    <source>
        <dbReference type="PROSITE-ProRule" id="PRU00514"/>
    </source>
</evidence>
<comment type="caution">
    <text evidence="3">The sequence shown here is derived from an EMBL/GenBank/DDBJ whole genome shotgun (WGS) entry which is preliminary data.</text>
</comment>
<keyword evidence="2" id="KW-0057">Aromatic amino acid biosynthesis</keyword>
<evidence type="ECO:0000256" key="1">
    <source>
        <dbReference type="NCBIfam" id="TIGR01796"/>
    </source>
</evidence>
<name>A0ABT9FPJ8_9BACL</name>
<dbReference type="Pfam" id="PF07736">
    <property type="entry name" value="CM_1"/>
    <property type="match status" value="1"/>
</dbReference>
<organism evidence="3 4">
    <name type="scientific">Paenibacillus zeirhizosphaerae</name>
    <dbReference type="NCBI Taxonomy" id="2987519"/>
    <lineage>
        <taxon>Bacteria</taxon>
        <taxon>Bacillati</taxon>
        <taxon>Bacillota</taxon>
        <taxon>Bacilli</taxon>
        <taxon>Bacillales</taxon>
        <taxon>Paenibacillaceae</taxon>
        <taxon>Paenibacillus</taxon>
    </lineage>
</organism>
<evidence type="ECO:0000313" key="4">
    <source>
        <dbReference type="Proteomes" id="UP001241848"/>
    </source>
</evidence>
<protein>
    <recommendedName>
        <fullName evidence="1 2">chorismate mutase</fullName>
        <ecNumber evidence="1 2">5.4.99.5</ecNumber>
    </recommendedName>
</protein>
<proteinExistence type="predicted"/>
<dbReference type="CDD" id="cd02185">
    <property type="entry name" value="AroH"/>
    <property type="match status" value="1"/>
</dbReference>
<dbReference type="SUPFAM" id="SSF55298">
    <property type="entry name" value="YjgF-like"/>
    <property type="match status" value="1"/>
</dbReference>
<dbReference type="InterPro" id="IPR008243">
    <property type="entry name" value="Chorismate_mutase_AroH"/>
</dbReference>
<dbReference type="Proteomes" id="UP001241848">
    <property type="component" value="Unassembled WGS sequence"/>
</dbReference>
<dbReference type="EMBL" id="JAPCKK010000014">
    <property type="protein sequence ID" value="MDP4096643.1"/>
    <property type="molecule type" value="Genomic_DNA"/>
</dbReference>
<dbReference type="EC" id="5.4.99.5" evidence="1 2"/>
<dbReference type="PIRSF" id="PIRSF005965">
    <property type="entry name" value="Chor_mut_AroH"/>
    <property type="match status" value="1"/>
</dbReference>
<dbReference type="GO" id="GO:0004106">
    <property type="term" value="F:chorismate mutase activity"/>
    <property type="evidence" value="ECO:0007669"/>
    <property type="project" value="UniProtKB-EC"/>
</dbReference>
<keyword evidence="2 3" id="KW-0413">Isomerase</keyword>
<dbReference type="PANTHER" id="PTHR21164:SF0">
    <property type="entry name" value="CHORISMATE MUTASE AROH"/>
    <property type="match status" value="1"/>
</dbReference>
<comment type="catalytic activity">
    <reaction evidence="2">
        <text>chorismate = prephenate</text>
        <dbReference type="Rhea" id="RHEA:13897"/>
        <dbReference type="ChEBI" id="CHEBI:29748"/>
        <dbReference type="ChEBI" id="CHEBI:29934"/>
        <dbReference type="EC" id="5.4.99.5"/>
    </reaction>
</comment>
<dbReference type="NCBIfam" id="TIGR01796">
    <property type="entry name" value="CM_mono_aroH"/>
    <property type="match status" value="1"/>
</dbReference>
<dbReference type="Gene3D" id="3.30.1330.40">
    <property type="entry name" value="RutC-like"/>
    <property type="match status" value="1"/>
</dbReference>
<sequence>MYNRGIRGATTVSQNDEQEILEATGQLLSEMVKRNELDPEYISNIWITMTQDLNAAFPARAIRQLEGWDLVPLMCSVEIDVKGGLSKCIRLLIQVNTEKSQREMKHVYLNGAQVLRPDLAAASRSDL</sequence>
<accession>A0ABT9FPJ8</accession>
<evidence type="ECO:0000313" key="3">
    <source>
        <dbReference type="EMBL" id="MDP4096643.1"/>
    </source>
</evidence>
<dbReference type="PROSITE" id="PS51167">
    <property type="entry name" value="CHORISMATE_MUT_1"/>
    <property type="match status" value="1"/>
</dbReference>
<reference evidence="3 4" key="1">
    <citation type="submission" date="2022-10" db="EMBL/GenBank/DDBJ databases">
        <title>Paenibacillus description and whole genome data of maize root bacterial community.</title>
        <authorList>
            <person name="Marton D."/>
            <person name="Farkas M."/>
            <person name="Cserhati M."/>
        </authorList>
    </citation>
    <scope>NUCLEOTIDE SEQUENCE [LARGE SCALE GENOMIC DNA]</scope>
    <source>
        <strain evidence="3 4">P96</strain>
    </source>
</reference>
<keyword evidence="2" id="KW-0028">Amino-acid biosynthesis</keyword>
<keyword evidence="4" id="KW-1185">Reference proteome</keyword>
<dbReference type="RefSeq" id="WP_305754269.1">
    <property type="nucleotide sequence ID" value="NZ_JAPCKK010000014.1"/>
</dbReference>
<dbReference type="PANTHER" id="PTHR21164">
    <property type="entry name" value="CHORISMATE MUTASE"/>
    <property type="match status" value="1"/>
</dbReference>